<dbReference type="PANTHER" id="PTHR10357">
    <property type="entry name" value="ALPHA-AMYLASE FAMILY MEMBER"/>
    <property type="match status" value="1"/>
</dbReference>
<keyword evidence="2" id="KW-0812">Transmembrane</keyword>
<dbReference type="InterPro" id="IPR031984">
    <property type="entry name" value="SLC3A2_N"/>
</dbReference>
<accession>A0ABQ9ESM7</accession>
<keyword evidence="2" id="KW-1133">Transmembrane helix</keyword>
<evidence type="ECO:0000313" key="5">
    <source>
        <dbReference type="Proteomes" id="UP001217089"/>
    </source>
</evidence>
<evidence type="ECO:0000256" key="1">
    <source>
        <dbReference type="SAM" id="MobiDB-lite"/>
    </source>
</evidence>
<feature type="compositionally biased region" description="Basic and acidic residues" evidence="1">
    <location>
        <begin position="654"/>
        <end position="676"/>
    </location>
</feature>
<dbReference type="Gene3D" id="3.20.20.80">
    <property type="entry name" value="Glycosidases"/>
    <property type="match status" value="2"/>
</dbReference>
<proteinExistence type="predicted"/>
<dbReference type="SUPFAM" id="SSF51445">
    <property type="entry name" value="(Trans)glycosidases"/>
    <property type="match status" value="2"/>
</dbReference>
<gene>
    <name evidence="4" type="ORF">KUTeg_013072</name>
</gene>
<evidence type="ECO:0000313" key="4">
    <source>
        <dbReference type="EMBL" id="KAJ8308198.1"/>
    </source>
</evidence>
<dbReference type="Proteomes" id="UP001217089">
    <property type="component" value="Unassembled WGS sequence"/>
</dbReference>
<name>A0ABQ9ESM7_TEGGR</name>
<evidence type="ECO:0000259" key="3">
    <source>
        <dbReference type="SMART" id="SM00642"/>
    </source>
</evidence>
<dbReference type="InterPro" id="IPR006047">
    <property type="entry name" value="GH13_cat_dom"/>
</dbReference>
<organism evidence="4 5">
    <name type="scientific">Tegillarca granosa</name>
    <name type="common">Malaysian cockle</name>
    <name type="synonym">Anadara granosa</name>
    <dbReference type="NCBI Taxonomy" id="220873"/>
    <lineage>
        <taxon>Eukaryota</taxon>
        <taxon>Metazoa</taxon>
        <taxon>Spiralia</taxon>
        <taxon>Lophotrochozoa</taxon>
        <taxon>Mollusca</taxon>
        <taxon>Bivalvia</taxon>
        <taxon>Autobranchia</taxon>
        <taxon>Pteriomorphia</taxon>
        <taxon>Arcoida</taxon>
        <taxon>Arcoidea</taxon>
        <taxon>Arcidae</taxon>
        <taxon>Tegillarca</taxon>
    </lineage>
</organism>
<evidence type="ECO:0000256" key="2">
    <source>
        <dbReference type="SAM" id="Phobius"/>
    </source>
</evidence>
<protein>
    <recommendedName>
        <fullName evidence="3">Glycosyl hydrolase family 13 catalytic domain-containing protein</fullName>
    </recommendedName>
</protein>
<feature type="transmembrane region" description="Helical" evidence="2">
    <location>
        <begin position="77"/>
        <end position="101"/>
    </location>
</feature>
<feature type="transmembrane region" description="Helical" evidence="2">
    <location>
        <begin position="723"/>
        <end position="747"/>
    </location>
</feature>
<comment type="caution">
    <text evidence="4">The sequence shown here is derived from an EMBL/GenBank/DDBJ whole genome shotgun (WGS) entry which is preliminary data.</text>
</comment>
<dbReference type="Pfam" id="PF16028">
    <property type="entry name" value="SLC3A2_N"/>
    <property type="match status" value="2"/>
</dbReference>
<feature type="transmembrane region" description="Helical" evidence="2">
    <location>
        <begin position="1288"/>
        <end position="1309"/>
    </location>
</feature>
<reference evidence="4 5" key="1">
    <citation type="submission" date="2022-12" db="EMBL/GenBank/DDBJ databases">
        <title>Chromosome-level genome of Tegillarca granosa.</title>
        <authorList>
            <person name="Kim J."/>
        </authorList>
    </citation>
    <scope>NUCLEOTIDE SEQUENCE [LARGE SCALE GENOMIC DNA]</scope>
    <source>
        <strain evidence="4">Teg-2019</strain>
        <tissue evidence="4">Adductor muscle</tissue>
    </source>
</reference>
<dbReference type="EMBL" id="JARBDR010000657">
    <property type="protein sequence ID" value="KAJ8308198.1"/>
    <property type="molecule type" value="Genomic_DNA"/>
</dbReference>
<dbReference type="Gene3D" id="3.90.400.10">
    <property type="entry name" value="Oligo-1,6-glucosidase, Domain 2"/>
    <property type="match status" value="2"/>
</dbReference>
<feature type="region of interest" description="Disordered" evidence="1">
    <location>
        <begin position="1"/>
        <end position="31"/>
    </location>
</feature>
<feature type="domain" description="Glycosyl hydrolase family 13 catalytic" evidence="3">
    <location>
        <begin position="766"/>
        <end position="1144"/>
    </location>
</feature>
<dbReference type="InterPro" id="IPR045857">
    <property type="entry name" value="O16G_dom_2"/>
</dbReference>
<dbReference type="Pfam" id="PF00128">
    <property type="entry name" value="Alpha-amylase"/>
    <property type="match status" value="2"/>
</dbReference>
<feature type="region of interest" description="Disordered" evidence="1">
    <location>
        <begin position="644"/>
        <end position="676"/>
    </location>
</feature>
<dbReference type="SMART" id="SM00642">
    <property type="entry name" value="Aamy"/>
    <property type="match status" value="2"/>
</dbReference>
<sequence>MTDSNTNNDEKAKLEEELNESAADQDDPKAKFLNGGKNIDEPQVVVEVCSGDESFTGLGKEELMQYANDPFWKKVRVILFILFWVGWIAMLVAAIVIIVLAPRCPYRPDQKWYEKNTVYQVYPKSFKDSTETSGPGAGVGDLKGLISKLNYIKELGTKVLYINSFYKSGGVDNGLDVVDHKEIDPVMGTMEEFATLRKQTKTDMRLVLDFIPNHTSKNHTWFVASQKGEAKYRDYYIWKNCSEINNWLSVYGGSAWTKDDVRGECYYHTYLPEEPDLNLNNEDVKKELEDILRFWLGKGVDGFNIVGAQYLIEDSTFPNEPLSGTGSAGNYDYLDHKYTTHQNGSLELIKYWRGVMDSYATKPGKEKLLLVSVGKDANKTKMYYGSNGKNGANIVTENLSTANPQDILSVIEAAADDSTHRRGWMLSNQDSSRVATVVTKTKVKAMMALQMLLPGTPINYYGNEIGMEDGIVTFSQTKDPVAIKKGHINFQRVSRDPYRTPMLWTPSAKAGFTMETFTPWLPITNPSETNVQSQEAKFRKHDDLNAFKKLVTLRGEESFQWGVVKAGVIANDVVWFTRKADGFPGYLVVMNLGNADITSKFYDTADIPPAVNVAFHSTEDSGDSIELDKQAVYLPKDTVINTARRKMTDSNSNNDEKAKLEEELKKSAADQDDPKAKFLNGRKNIDQPQVVVEVCSGDESFTGLGKEELMQYANDPFWKKVRVILFILFWVGWIAMLVAAIVIIVLAPRCPYRPDQKWYEKNTIYQVYPKSFKDSTETSGPGAGVGDLKGLISKLNYIKELGTKVLYINSFYKSGGVDNGLDVVDHKEIDPVMGTMEEFATLRKQTKTDTRLILDFIPNHTSKNHTWFVASQKGEAKYRDYYIWKNCSEINNWLSVYGGSAWTKDNVRGECYYHTYLPEEPDLNLNNEDVKKELEDILRFWLGKGVDGFNIVGAQFLIEDSTFPNEPLSGTSSASNYDYLDHKYTTHQNGSLELIEYWRGVMDSYATKPGKEKLLLVSVGKDGNKTKMYYGSNGKNGANIVTENLSTASPQNILSTIEAAADDSTHRRGWMLSNQDSSRVATVVTKTKVKAMVALQMLLPGTPINYYGNEIGMEDGIVTISQTKDPVAIKKGFGYQAVGRDPYRTPMLWTPSAKAGFTKETFTPWLPITNPSETNVQSQEAKFRKHDDLNAFKKIVTLRGEESFQWGVVKAGVIANDVVWFTRKADGFPGYLVVMNLGTADITSKFYDIAVIPPAVNVAFHSSEDSGDSIELDKQAVYLPKDTVIDNIAVYIIIFTVIRSNLLFDFLLLKKYLINEDMIFNFVSMNLKKKKFF</sequence>
<dbReference type="InterPro" id="IPR017853">
    <property type="entry name" value="GH"/>
</dbReference>
<keyword evidence="5" id="KW-1185">Reference proteome</keyword>
<feature type="domain" description="Glycosyl hydrolase family 13 catalytic" evidence="3">
    <location>
        <begin position="120"/>
        <end position="499"/>
    </location>
</feature>
<dbReference type="PANTHER" id="PTHR10357:SF179">
    <property type="entry name" value="NEUTRAL AND BASIC AMINO ACID TRANSPORT PROTEIN RBAT"/>
    <property type="match status" value="1"/>
</dbReference>
<keyword evidence="2" id="KW-0472">Membrane</keyword>